<protein>
    <submittedName>
        <fullName evidence="1">Uncharacterized protein</fullName>
    </submittedName>
</protein>
<evidence type="ECO:0000313" key="1">
    <source>
        <dbReference type="EMBL" id="PON91666.1"/>
    </source>
</evidence>
<gene>
    <name evidence="1" type="ORF">TorRG33x02_124970</name>
</gene>
<keyword evidence="2" id="KW-1185">Reference proteome</keyword>
<organism evidence="1 2">
    <name type="scientific">Trema orientale</name>
    <name type="common">Charcoal tree</name>
    <name type="synonym">Celtis orientalis</name>
    <dbReference type="NCBI Taxonomy" id="63057"/>
    <lineage>
        <taxon>Eukaryota</taxon>
        <taxon>Viridiplantae</taxon>
        <taxon>Streptophyta</taxon>
        <taxon>Embryophyta</taxon>
        <taxon>Tracheophyta</taxon>
        <taxon>Spermatophyta</taxon>
        <taxon>Magnoliopsida</taxon>
        <taxon>eudicotyledons</taxon>
        <taxon>Gunneridae</taxon>
        <taxon>Pentapetalae</taxon>
        <taxon>rosids</taxon>
        <taxon>fabids</taxon>
        <taxon>Rosales</taxon>
        <taxon>Cannabaceae</taxon>
        <taxon>Trema</taxon>
    </lineage>
</organism>
<reference evidence="2" key="1">
    <citation type="submission" date="2016-06" db="EMBL/GenBank/DDBJ databases">
        <title>Parallel loss of symbiosis genes in relatives of nitrogen-fixing non-legume Parasponia.</title>
        <authorList>
            <person name="Van Velzen R."/>
            <person name="Holmer R."/>
            <person name="Bu F."/>
            <person name="Rutten L."/>
            <person name="Van Zeijl A."/>
            <person name="Liu W."/>
            <person name="Santuari L."/>
            <person name="Cao Q."/>
            <person name="Sharma T."/>
            <person name="Shen D."/>
            <person name="Roswanjaya Y."/>
            <person name="Wardhani T."/>
            <person name="Kalhor M.S."/>
            <person name="Jansen J."/>
            <person name="Van den Hoogen J."/>
            <person name="Gungor B."/>
            <person name="Hartog M."/>
            <person name="Hontelez J."/>
            <person name="Verver J."/>
            <person name="Yang W.-C."/>
            <person name="Schijlen E."/>
            <person name="Repin R."/>
            <person name="Schilthuizen M."/>
            <person name="Schranz E."/>
            <person name="Heidstra R."/>
            <person name="Miyata K."/>
            <person name="Fedorova E."/>
            <person name="Kohlen W."/>
            <person name="Bisseling T."/>
            <person name="Smit S."/>
            <person name="Geurts R."/>
        </authorList>
    </citation>
    <scope>NUCLEOTIDE SEQUENCE [LARGE SCALE GENOMIC DNA]</scope>
    <source>
        <strain evidence="2">cv. RG33-2</strain>
    </source>
</reference>
<sequence>MNSNKEFYFPFSSSISTPSLFSAQSLTSDQCGSNIDSSSSELLKGFTTNSNDQDDLNHDQSPSLDFMQLSNYAVDHHHRPQLGQEGGTFGFDYNVPSNLFPPQYQDHHIPQAQSPLFQYPLQSNTTSLIGLKNSLLRVPNYQFASSKLPLPSLPVRIDNGSIGKNSRELDDGIFKENGTARLELLNL</sequence>
<name>A0A2P5F1J4_TREOI</name>
<dbReference type="Proteomes" id="UP000237000">
    <property type="component" value="Unassembled WGS sequence"/>
</dbReference>
<dbReference type="EMBL" id="JXTC01000072">
    <property type="protein sequence ID" value="PON91666.1"/>
    <property type="molecule type" value="Genomic_DNA"/>
</dbReference>
<proteinExistence type="predicted"/>
<evidence type="ECO:0000313" key="2">
    <source>
        <dbReference type="Proteomes" id="UP000237000"/>
    </source>
</evidence>
<dbReference type="InParanoid" id="A0A2P5F1J4"/>
<dbReference type="AlphaFoldDB" id="A0A2P5F1J4"/>
<accession>A0A2P5F1J4</accession>
<dbReference type="OrthoDB" id="10305734at2759"/>
<comment type="caution">
    <text evidence="1">The sequence shown here is derived from an EMBL/GenBank/DDBJ whole genome shotgun (WGS) entry which is preliminary data.</text>
</comment>